<keyword evidence="8" id="KW-0862">Zinc</keyword>
<evidence type="ECO:0000259" key="14">
    <source>
        <dbReference type="Pfam" id="PF00136"/>
    </source>
</evidence>
<dbReference type="GeneID" id="24107752"/>
<evidence type="ECO:0000256" key="11">
    <source>
        <dbReference type="ARBA" id="ARBA00023242"/>
    </source>
</evidence>
<evidence type="ECO:0000256" key="3">
    <source>
        <dbReference type="ARBA" id="ARBA00022679"/>
    </source>
</evidence>
<dbReference type="InterPro" id="IPR023211">
    <property type="entry name" value="DNA_pol_palm_dom_sf"/>
</dbReference>
<feature type="domain" description="DNA-directed DNA polymerase family B exonuclease" evidence="15">
    <location>
        <begin position="726"/>
        <end position="968"/>
    </location>
</feature>
<evidence type="ECO:0000256" key="5">
    <source>
        <dbReference type="ARBA" id="ARBA00022705"/>
    </source>
</evidence>
<dbReference type="PANTHER" id="PTHR45861">
    <property type="entry name" value="DNA POLYMERASE ALPHA CATALYTIC SUBUNIT"/>
    <property type="match status" value="1"/>
</dbReference>
<evidence type="ECO:0000259" key="17">
    <source>
        <dbReference type="Pfam" id="PF12254"/>
    </source>
</evidence>
<evidence type="ECO:0000256" key="2">
    <source>
        <dbReference type="ARBA" id="ARBA00005755"/>
    </source>
</evidence>
<dbReference type="Pfam" id="PF12254">
    <property type="entry name" value="DNA_pol_alpha_N"/>
    <property type="match status" value="1"/>
</dbReference>
<evidence type="ECO:0000256" key="13">
    <source>
        <dbReference type="SAM" id="MobiDB-lite"/>
    </source>
</evidence>
<dbReference type="InterPro" id="IPR015088">
    <property type="entry name" value="Znf_DNA-dir_DNA_pol_B_alpha"/>
</dbReference>
<feature type="compositionally biased region" description="Low complexity" evidence="13">
    <location>
        <begin position="323"/>
        <end position="335"/>
    </location>
</feature>
<sequence>MHCYRNVQDNSVKEKKDRIVRSWYSTLTGVLRLFRCEMTTFPVLVKDCQRQTASLAHACYNEMYSKVYVERIDCGFSDGGGFLIPPHPELVAAPDPLDHRSDRHLPPSSAAFTHRSEANRGCLQLTIMSSKAKKLNALAALKAKRDGVPLTTTSKLGDMSDGDDAIYDEVSEDEYRSILRGRIMDDDFIEDDDGSGYVDHGQDEWDDRARADDDQDDDTEDEQEYFERTGKRKPKKGTKARSRVKGQDASSSAYQKSSLSAAFSKQRKTSSGVFNDLSASRARDAQRMRSAALDAYRPAVSKEKEDDFMASLMGNLDEMGAQPSSSSHDPASPSPANRLSSISKKRKQHEESAFSRFRTSSSSLGTNNGFTSPSSGAPTSDSAHPSSDSAEPRVHVSGSDTPPWGPNLGSDPVFELDDELPASNKKLRGPKGLPSRIGSLGLGDADQDIFISHPSKRAAGLSNDALAFSDDDNEDLAVRRVEVGSLPAKTVDVRGQASRPKPTPATAATPRPAKVEDLKVDNKTPSASSSSSTPKPPPKDDKTPASRSSWQKVHNDLMKNVEPATPTPAAANAAVKAAAGTATPSAGKVKAFEDDKLLFFYWLDYLEGENGVVYLVGKVKDKYSGRYVSCCLTVNGIERCVFLLPRSRQLEDGHETDRVIGEDEIYDEFEELSAKHGIKRFLSKWVTRKYAFEQAGVPAESNYMKIRYGFDEPQLPFDFKGRTFSKAFGTNTSPFELLVVKRRIFGPSWLKISNASLAEGSTPISWCKMEVSIDDPKDISPISDADTTSPRETPPLTVMSIAARTVVNHKENKQELVAVSARTWTDHQIEDPTPPEQLPCSVFTAVRPLGSMFPPGFEAEARKGKIKIHTLKYERMLLNALLAQIHNADPDVIVGHEFNGVSLDVLLHRMKDLRAEHWSRVGRFRRPKWPKLKQGMNLKILAGRLVCDLASDNGKSMITSTTWSLTEMCGTHLKIQREDIDPEETASFFDSLAPSPERLMTFVRHCEVDTFFQMAIAAKVQILPLTKQLTNLAGNSWNKTLNGGRAERNEYILLHDFHRQKYICPDKISAWEKKQIQQAVELKAKARAKAAGGAADSTAATAANSKKDKFKGGLVFEPKRGLWDKYILVMDFNSLYPSIIQEFNIDFTTVERPPTQGLEDEEVAATGTATAAGGADGEASTDAAAEVDKIPDVPSSDVEQGVLPRIIAQLVARRRQVKSLMKDKHATPSQLMQWNIKQLALKLTANSMYGCLGFENSRFYARPLAALTTFKGREILTATKDLAESMLLDVIYGDTDSVMINTNATEYREALRIGQEFKKSVNERYRLLEIDIDGVFERMLLLQKKKYAAVLVDEDGKRSTEIKGLDMKRREYSALSKNVSNYVLDQILSGQATELVVEHIHEYLSDMSTKIKTGEVALDDFIIFKRLGKNPEDYPDVKSQPHVQVALRTKARGGSARMGDVIPYIFCLGEDGSSSTKTAQAERAHHPDELRRKDGELKIDYEHYLALQILPPVERLCESIEGTDRSRLAECLGLDPSKYSSVSHSASGGGAADREFATLDSQIPDEVRFARCEPLELTCPTCRESCTFLGPAHRAAATKVLADSTNTRPEPRNAISTKGIRCTNPACQRMLPLATIAIQLELTIRQFVDRYYSGWTECSDPNCGSRTRMASVYAKRCLAVHDTKSAALLDATANSGSNLSCRGRVEAVYRDKQLYDQLIYLESLFDTSRIREKISAGVGANKAWQDEVLAMLDVNKRELDTLHKTVDKYLAKNGRRFVKLASLFRFMKV</sequence>
<comment type="catalytic activity">
    <reaction evidence="12">
        <text>DNA(n) + a 2'-deoxyribonucleoside 5'-triphosphate = DNA(n+1) + diphosphate</text>
        <dbReference type="Rhea" id="RHEA:22508"/>
        <dbReference type="Rhea" id="RHEA-COMP:17339"/>
        <dbReference type="Rhea" id="RHEA-COMP:17340"/>
        <dbReference type="ChEBI" id="CHEBI:33019"/>
        <dbReference type="ChEBI" id="CHEBI:61560"/>
        <dbReference type="ChEBI" id="CHEBI:173112"/>
        <dbReference type="EC" id="2.7.7.7"/>
    </reaction>
</comment>
<dbReference type="GO" id="GO:1902975">
    <property type="term" value="P:mitotic DNA replication initiation"/>
    <property type="evidence" value="ECO:0007669"/>
    <property type="project" value="InterPro"/>
</dbReference>
<dbReference type="Proteomes" id="UP000014071">
    <property type="component" value="Unassembled WGS sequence"/>
</dbReference>
<name>R9P118_PSEHS</name>
<dbReference type="InterPro" id="IPR038256">
    <property type="entry name" value="Pol_alpha_znc_sf"/>
</dbReference>
<dbReference type="eggNOG" id="KOG0970">
    <property type="taxonomic scope" value="Eukaryota"/>
</dbReference>
<feature type="compositionally biased region" description="Basic and acidic residues" evidence="13">
    <location>
        <begin position="513"/>
        <end position="522"/>
    </location>
</feature>
<dbReference type="EC" id="2.7.7.7" evidence="12"/>
<feature type="domain" description="Zinc finger DNA-directed DNA polymerase family B alpha" evidence="16">
    <location>
        <begin position="1561"/>
        <end position="1784"/>
    </location>
</feature>
<dbReference type="PROSITE" id="PS00116">
    <property type="entry name" value="DNA_POLYMERASE_B"/>
    <property type="match status" value="1"/>
</dbReference>
<dbReference type="Pfam" id="PF03104">
    <property type="entry name" value="DNA_pol_B_exo1"/>
    <property type="match status" value="1"/>
</dbReference>
<reference evidence="19" key="1">
    <citation type="journal article" date="2013" name="Genome Announc.">
        <title>Draft genome sequence of the basidiomycetous yeast-like fungus Pseudozyma hubeiensis SY62, which produces an abundant amount of the biosurfactant mannosylerythritol lipids.</title>
        <authorList>
            <person name="Konishi M."/>
            <person name="Hatada Y."/>
            <person name="Horiuchi J."/>
        </authorList>
    </citation>
    <scope>NUCLEOTIDE SEQUENCE [LARGE SCALE GENOMIC DNA]</scope>
    <source>
        <strain evidence="19">SY62</strain>
    </source>
</reference>
<dbReference type="GO" id="GO:0003887">
    <property type="term" value="F:DNA-directed DNA polymerase activity"/>
    <property type="evidence" value="ECO:0007669"/>
    <property type="project" value="UniProtKB-KW"/>
</dbReference>
<evidence type="ECO:0000256" key="4">
    <source>
        <dbReference type="ARBA" id="ARBA00022695"/>
    </source>
</evidence>
<dbReference type="RefSeq" id="XP_012188473.1">
    <property type="nucleotide sequence ID" value="XM_012333083.1"/>
</dbReference>
<dbReference type="Gene3D" id="6.10.10.100">
    <property type="match status" value="1"/>
</dbReference>
<accession>R9P118</accession>
<dbReference type="FunFam" id="3.30.70.2820:FF:000001">
    <property type="entry name" value="DNA polymerase"/>
    <property type="match status" value="1"/>
</dbReference>
<evidence type="ECO:0000313" key="19">
    <source>
        <dbReference type="Proteomes" id="UP000014071"/>
    </source>
</evidence>
<dbReference type="Pfam" id="PF08996">
    <property type="entry name" value="zf-DNA_Pol"/>
    <property type="match status" value="1"/>
</dbReference>
<dbReference type="STRING" id="1305764.R9P118"/>
<dbReference type="FunFam" id="1.10.132.60:FF:000004">
    <property type="entry name" value="DNA polymerase"/>
    <property type="match status" value="1"/>
</dbReference>
<evidence type="ECO:0000259" key="16">
    <source>
        <dbReference type="Pfam" id="PF08996"/>
    </source>
</evidence>
<feature type="compositionally biased region" description="Polar residues" evidence="13">
    <location>
        <begin position="364"/>
        <end position="389"/>
    </location>
</feature>
<proteinExistence type="inferred from homology"/>
<keyword evidence="4 12" id="KW-0548">Nucleotidyltransferase</keyword>
<dbReference type="GO" id="GO:0006281">
    <property type="term" value="P:DNA repair"/>
    <property type="evidence" value="ECO:0007669"/>
    <property type="project" value="UniProtKB-ARBA"/>
</dbReference>
<dbReference type="InterPro" id="IPR006134">
    <property type="entry name" value="DNA-dir_DNA_pol_B_multi_dom"/>
</dbReference>
<feature type="compositionally biased region" description="Low complexity" evidence="13">
    <location>
        <begin position="354"/>
        <end position="363"/>
    </location>
</feature>
<dbReference type="OrthoDB" id="6755010at2759"/>
<feature type="compositionally biased region" description="Low complexity" evidence="13">
    <location>
        <begin position="249"/>
        <end position="262"/>
    </location>
</feature>
<dbReference type="NCBIfam" id="TIGR00592">
    <property type="entry name" value="pol2"/>
    <property type="match status" value="1"/>
</dbReference>
<protein>
    <recommendedName>
        <fullName evidence="12">DNA polymerase</fullName>
        <ecNumber evidence="12">2.7.7.7</ecNumber>
    </recommendedName>
</protein>
<evidence type="ECO:0000256" key="6">
    <source>
        <dbReference type="ARBA" id="ARBA00022723"/>
    </source>
</evidence>
<keyword evidence="7" id="KW-0863">Zinc-finger</keyword>
<evidence type="ECO:0000256" key="1">
    <source>
        <dbReference type="ARBA" id="ARBA00004123"/>
    </source>
</evidence>
<dbReference type="InterPro" id="IPR045846">
    <property type="entry name" value="POLBc_alpha"/>
</dbReference>
<evidence type="ECO:0000256" key="10">
    <source>
        <dbReference type="ARBA" id="ARBA00023125"/>
    </source>
</evidence>
<dbReference type="Gene3D" id="2.40.50.730">
    <property type="match status" value="1"/>
</dbReference>
<dbReference type="InterPro" id="IPR012337">
    <property type="entry name" value="RNaseH-like_sf"/>
</dbReference>
<dbReference type="Pfam" id="PF00136">
    <property type="entry name" value="DNA_pol_B"/>
    <property type="match status" value="1"/>
</dbReference>
<keyword evidence="11" id="KW-0539">Nucleus</keyword>
<dbReference type="FunFam" id="3.30.420.10:FF:000036">
    <property type="entry name" value="DNA polymerase"/>
    <property type="match status" value="1"/>
</dbReference>
<keyword evidence="6" id="KW-0479">Metal-binding</keyword>
<dbReference type="SMART" id="SM00486">
    <property type="entry name" value="POLBc"/>
    <property type="match status" value="1"/>
</dbReference>
<keyword evidence="19" id="KW-1185">Reference proteome</keyword>
<dbReference type="Gene3D" id="1.10.287.690">
    <property type="entry name" value="Helix hairpin bin"/>
    <property type="match status" value="1"/>
</dbReference>
<evidence type="ECO:0000313" key="18">
    <source>
        <dbReference type="EMBL" id="GAC94886.1"/>
    </source>
</evidence>
<evidence type="ECO:0000256" key="8">
    <source>
        <dbReference type="ARBA" id="ARBA00022833"/>
    </source>
</evidence>
<dbReference type="GO" id="GO:0003688">
    <property type="term" value="F:DNA replication origin binding"/>
    <property type="evidence" value="ECO:0007669"/>
    <property type="project" value="TreeGrafter"/>
</dbReference>
<comment type="similarity">
    <text evidence="2 12">Belongs to the DNA polymerase type-B family.</text>
</comment>
<feature type="compositionally biased region" description="Low complexity" evidence="13">
    <location>
        <begin position="523"/>
        <end position="533"/>
    </location>
</feature>
<dbReference type="CDD" id="cd05776">
    <property type="entry name" value="DNA_polB_alpha_exo"/>
    <property type="match status" value="1"/>
</dbReference>
<dbReference type="InterPro" id="IPR024647">
    <property type="entry name" value="DNA_pol_a_cat_su_N"/>
</dbReference>
<dbReference type="InterPro" id="IPR006172">
    <property type="entry name" value="DNA-dir_DNA_pol_B"/>
</dbReference>
<evidence type="ECO:0000256" key="12">
    <source>
        <dbReference type="RuleBase" id="RU000442"/>
    </source>
</evidence>
<gene>
    <name evidence="18" type="ORF">PHSY_002459</name>
</gene>
<dbReference type="HOGENOM" id="CLU_001718_1_0_1"/>
<feature type="region of interest" description="Disordered" evidence="13">
    <location>
        <begin position="190"/>
        <end position="447"/>
    </location>
</feature>
<dbReference type="SUPFAM" id="SSF56672">
    <property type="entry name" value="DNA/RNA polymerases"/>
    <property type="match status" value="1"/>
</dbReference>
<dbReference type="Gene3D" id="1.10.132.60">
    <property type="entry name" value="DNA polymerase family B, C-terminal domain"/>
    <property type="match status" value="1"/>
</dbReference>
<comment type="subcellular location">
    <subcellularLocation>
        <location evidence="1">Nucleus</location>
    </subcellularLocation>
</comment>
<dbReference type="GO" id="GO:0008270">
    <property type="term" value="F:zinc ion binding"/>
    <property type="evidence" value="ECO:0007669"/>
    <property type="project" value="UniProtKB-KW"/>
</dbReference>
<evidence type="ECO:0000259" key="15">
    <source>
        <dbReference type="Pfam" id="PF03104"/>
    </source>
</evidence>
<dbReference type="InterPro" id="IPR036397">
    <property type="entry name" value="RNaseH_sf"/>
</dbReference>
<dbReference type="InterPro" id="IPR043502">
    <property type="entry name" value="DNA/RNA_pol_sf"/>
</dbReference>
<dbReference type="InterPro" id="IPR042087">
    <property type="entry name" value="DNA_pol_B_thumb"/>
</dbReference>
<keyword evidence="3 12" id="KW-0808">Transferase</keyword>
<dbReference type="Gene3D" id="3.90.1600.10">
    <property type="entry name" value="Palm domain of DNA polymerase"/>
    <property type="match status" value="1"/>
</dbReference>
<dbReference type="InterPro" id="IPR017964">
    <property type="entry name" value="DNA-dir_DNA_pol_B_CS"/>
</dbReference>
<dbReference type="FunFam" id="1.10.287.690:FF:000003">
    <property type="entry name" value="DNA polymerase"/>
    <property type="match status" value="1"/>
</dbReference>
<evidence type="ECO:0000256" key="9">
    <source>
        <dbReference type="ARBA" id="ARBA00022932"/>
    </source>
</evidence>
<dbReference type="Gene3D" id="3.30.70.2820">
    <property type="match status" value="1"/>
</dbReference>
<dbReference type="PANTHER" id="PTHR45861:SF1">
    <property type="entry name" value="DNA POLYMERASE ALPHA CATALYTIC SUBUNIT"/>
    <property type="match status" value="1"/>
</dbReference>
<keyword evidence="9 12" id="KW-0239">DNA-directed DNA polymerase</keyword>
<dbReference type="GO" id="GO:0006273">
    <property type="term" value="P:lagging strand elongation"/>
    <property type="evidence" value="ECO:0007669"/>
    <property type="project" value="TreeGrafter"/>
</dbReference>
<keyword evidence="10 12" id="KW-0238">DNA-binding</keyword>
<dbReference type="SUPFAM" id="SSF53098">
    <property type="entry name" value="Ribonuclease H-like"/>
    <property type="match status" value="1"/>
</dbReference>
<dbReference type="Gene3D" id="3.30.420.10">
    <property type="entry name" value="Ribonuclease H-like superfamily/Ribonuclease H"/>
    <property type="match status" value="1"/>
</dbReference>
<feature type="compositionally biased region" description="Acidic residues" evidence="13">
    <location>
        <begin position="213"/>
        <end position="224"/>
    </location>
</feature>
<feature type="domain" description="DNA-directed DNA polymerase family B multifunctional" evidence="14">
    <location>
        <begin position="1036"/>
        <end position="1520"/>
    </location>
</feature>
<dbReference type="GO" id="GO:0006272">
    <property type="term" value="P:leading strand elongation"/>
    <property type="evidence" value="ECO:0007669"/>
    <property type="project" value="TreeGrafter"/>
</dbReference>
<organism evidence="18 19">
    <name type="scientific">Pseudozyma hubeiensis (strain SY62)</name>
    <name type="common">Yeast</name>
    <dbReference type="NCBI Taxonomy" id="1305764"/>
    <lineage>
        <taxon>Eukaryota</taxon>
        <taxon>Fungi</taxon>
        <taxon>Dikarya</taxon>
        <taxon>Basidiomycota</taxon>
        <taxon>Ustilaginomycotina</taxon>
        <taxon>Ustilaginomycetes</taxon>
        <taxon>Ustilaginales</taxon>
        <taxon>Ustilaginaceae</taxon>
        <taxon>Pseudozyma</taxon>
    </lineage>
</organism>
<dbReference type="GO" id="GO:0003682">
    <property type="term" value="F:chromatin binding"/>
    <property type="evidence" value="ECO:0007669"/>
    <property type="project" value="TreeGrafter"/>
</dbReference>
<feature type="compositionally biased region" description="Basic and acidic residues" evidence="13">
    <location>
        <begin position="200"/>
        <end position="212"/>
    </location>
</feature>
<keyword evidence="5 12" id="KW-0235">DNA replication</keyword>
<dbReference type="GO" id="GO:0003697">
    <property type="term" value="F:single-stranded DNA binding"/>
    <property type="evidence" value="ECO:0007669"/>
    <property type="project" value="TreeGrafter"/>
</dbReference>
<dbReference type="Gene3D" id="1.10.3200.20">
    <property type="entry name" value="DNA Polymerase alpha, zinc finger"/>
    <property type="match status" value="1"/>
</dbReference>
<feature type="compositionally biased region" description="Basic residues" evidence="13">
    <location>
        <begin position="230"/>
        <end position="244"/>
    </location>
</feature>
<dbReference type="CDD" id="cd05532">
    <property type="entry name" value="POLBc_alpha"/>
    <property type="match status" value="1"/>
</dbReference>
<feature type="domain" description="DNA polymerase alpha catalytic subunit N-terminal" evidence="17">
    <location>
        <begin position="138"/>
        <end position="206"/>
    </location>
</feature>
<dbReference type="InterPro" id="IPR006133">
    <property type="entry name" value="DNA-dir_DNA_pol_B_exonuc"/>
</dbReference>
<evidence type="ECO:0000256" key="7">
    <source>
        <dbReference type="ARBA" id="ARBA00022771"/>
    </source>
</evidence>
<dbReference type="GO" id="GO:0000166">
    <property type="term" value="F:nucleotide binding"/>
    <property type="evidence" value="ECO:0007669"/>
    <property type="project" value="InterPro"/>
</dbReference>
<dbReference type="EMBL" id="DF238786">
    <property type="protein sequence ID" value="GAC94886.1"/>
    <property type="molecule type" value="Genomic_DNA"/>
</dbReference>
<dbReference type="GO" id="GO:0005658">
    <property type="term" value="C:alpha DNA polymerase:primase complex"/>
    <property type="evidence" value="ECO:0007669"/>
    <property type="project" value="UniProtKB-ARBA"/>
</dbReference>
<dbReference type="PRINTS" id="PR00106">
    <property type="entry name" value="DNAPOLB"/>
</dbReference>
<feature type="region of interest" description="Disordered" evidence="13">
    <location>
        <begin position="489"/>
        <end position="550"/>
    </location>
</feature>